<organism evidence="4 5">
    <name type="scientific">Ferrimonas gelatinilytica</name>
    <dbReference type="NCBI Taxonomy" id="1255257"/>
    <lineage>
        <taxon>Bacteria</taxon>
        <taxon>Pseudomonadati</taxon>
        <taxon>Pseudomonadota</taxon>
        <taxon>Gammaproteobacteria</taxon>
        <taxon>Alteromonadales</taxon>
        <taxon>Ferrimonadaceae</taxon>
        <taxon>Ferrimonas</taxon>
    </lineage>
</organism>
<evidence type="ECO:0000313" key="4">
    <source>
        <dbReference type="EMBL" id="GAA5191590.1"/>
    </source>
</evidence>
<feature type="transmembrane region" description="Helical" evidence="2">
    <location>
        <begin position="49"/>
        <end position="67"/>
    </location>
</feature>
<feature type="domain" description="YutG/PgpA" evidence="3">
    <location>
        <begin position="16"/>
        <end position="152"/>
    </location>
</feature>
<gene>
    <name evidence="4" type="ORF">GCM10025772_18700</name>
</gene>
<comment type="subcellular location">
    <subcellularLocation>
        <location evidence="1">Cell inner membrane</location>
        <topology evidence="1">Multi-pass membrane protein</topology>
    </subcellularLocation>
</comment>
<dbReference type="Proteomes" id="UP001501600">
    <property type="component" value="Unassembled WGS sequence"/>
</dbReference>
<dbReference type="RefSeq" id="WP_345316791.1">
    <property type="nucleotide sequence ID" value="NZ_BAABLF010000012.1"/>
</dbReference>
<dbReference type="Gene3D" id="1.10.3760.10">
    <property type="entry name" value="PgpA-like"/>
    <property type="match status" value="1"/>
</dbReference>
<evidence type="ECO:0000256" key="2">
    <source>
        <dbReference type="SAM" id="Phobius"/>
    </source>
</evidence>
<evidence type="ECO:0000313" key="5">
    <source>
        <dbReference type="Proteomes" id="UP001501600"/>
    </source>
</evidence>
<keyword evidence="1" id="KW-1208">Phospholipid metabolism</keyword>
<comment type="catalytic activity">
    <reaction evidence="1">
        <text>a 1,2-diacyl-sn-glycero-3-phospho-(1'-sn-glycero-3'-phosphate) + H2O = a 1,2-diacyl-sn-glycero-3-phospho-(1'-sn-glycerol) + phosphate</text>
        <dbReference type="Rhea" id="RHEA:33751"/>
        <dbReference type="ChEBI" id="CHEBI:15377"/>
        <dbReference type="ChEBI" id="CHEBI:43474"/>
        <dbReference type="ChEBI" id="CHEBI:60110"/>
        <dbReference type="ChEBI" id="CHEBI:64716"/>
        <dbReference type="EC" id="3.1.3.27"/>
    </reaction>
</comment>
<dbReference type="SUPFAM" id="SSF101307">
    <property type="entry name" value="YutG-like"/>
    <property type="match status" value="1"/>
</dbReference>
<feature type="transmembrane region" description="Helical" evidence="2">
    <location>
        <begin position="133"/>
        <end position="157"/>
    </location>
</feature>
<dbReference type="InterPro" id="IPR026037">
    <property type="entry name" value="PgpA"/>
</dbReference>
<comment type="function">
    <text evidence="1">Lipid phosphatase which dephosphorylates phosphatidylglycerophosphate (PGP) to phosphatidylglycerol (PG).</text>
</comment>
<comment type="cofactor">
    <cofactor evidence="1">
        <name>Mg(2+)</name>
        <dbReference type="ChEBI" id="CHEBI:18420"/>
    </cofactor>
</comment>
<dbReference type="EC" id="3.1.3.27" evidence="1"/>
<keyword evidence="1" id="KW-0378">Hydrolase</keyword>
<dbReference type="PIRSF" id="PIRSF006162">
    <property type="entry name" value="PgpA"/>
    <property type="match status" value="1"/>
</dbReference>
<accession>A0ABP9S6V0</accession>
<keyword evidence="1 2" id="KW-0472">Membrane</keyword>
<feature type="transmembrane region" description="Helical" evidence="2">
    <location>
        <begin position="88"/>
        <end position="113"/>
    </location>
</feature>
<keyword evidence="1 2" id="KW-0812">Transmembrane</keyword>
<dbReference type="Pfam" id="PF04608">
    <property type="entry name" value="PgpA"/>
    <property type="match status" value="1"/>
</dbReference>
<keyword evidence="1" id="KW-0443">Lipid metabolism</keyword>
<name>A0ABP9S6V0_9GAMM</name>
<dbReference type="PANTHER" id="PTHR36305">
    <property type="entry name" value="PHOSPHATIDYLGLYCEROPHOSPHATASE A"/>
    <property type="match status" value="1"/>
</dbReference>
<comment type="caution">
    <text evidence="4">The sequence shown here is derived from an EMBL/GenBank/DDBJ whole genome shotgun (WGS) entry which is preliminary data.</text>
</comment>
<protein>
    <recommendedName>
        <fullName evidence="1">Phosphatidylglycerophosphatase A</fullName>
        <ecNumber evidence="1">3.1.3.27</ecNumber>
    </recommendedName>
    <alternativeName>
        <fullName evidence="1">Phosphatidylglycerolphosphate phosphatase A</fullName>
    </alternativeName>
</protein>
<dbReference type="CDD" id="cd06971">
    <property type="entry name" value="PgpA"/>
    <property type="match status" value="1"/>
</dbReference>
<dbReference type="PANTHER" id="PTHR36305:SF1">
    <property type="entry name" value="PHOSPHATIDYLGLYCEROPHOSPHATASE A"/>
    <property type="match status" value="1"/>
</dbReference>
<dbReference type="InterPro" id="IPR036681">
    <property type="entry name" value="PgpA-like_sf"/>
</dbReference>
<keyword evidence="1" id="KW-0997">Cell inner membrane</keyword>
<sequence length="158" mass="17233">MSRLPGIRMRNPVHFLALGFGLGLAPKAPGTFGTLAALPFFLLMADLSVPVYLGILLVMALVGIYLCDRTARDMGEHDHPAIVWDEVVGMLIATLCLPVGWGWLLAAFLAFRFFDVLKPWPIKLLDRHVHGGFGIMIDDVLAGIFALAVIQGAAYYLV</sequence>
<keyword evidence="5" id="KW-1185">Reference proteome</keyword>
<comment type="pathway">
    <text evidence="1">Phospholipid metabolism; phosphatidylglycerol biosynthesis; phosphatidylglycerol from CDP-diacylglycerol: step 2/2.</text>
</comment>
<keyword evidence="1" id="KW-0442">Lipid degradation</keyword>
<dbReference type="EMBL" id="BAABLF010000012">
    <property type="protein sequence ID" value="GAA5191590.1"/>
    <property type="molecule type" value="Genomic_DNA"/>
</dbReference>
<evidence type="ECO:0000256" key="1">
    <source>
        <dbReference type="PIRNR" id="PIRNR006162"/>
    </source>
</evidence>
<reference evidence="5" key="1">
    <citation type="journal article" date="2019" name="Int. J. Syst. Evol. Microbiol.">
        <title>The Global Catalogue of Microorganisms (GCM) 10K type strain sequencing project: providing services to taxonomists for standard genome sequencing and annotation.</title>
        <authorList>
            <consortium name="The Broad Institute Genomics Platform"/>
            <consortium name="The Broad Institute Genome Sequencing Center for Infectious Disease"/>
            <person name="Wu L."/>
            <person name="Ma J."/>
        </authorList>
    </citation>
    <scope>NUCLEOTIDE SEQUENCE [LARGE SCALE GENOMIC DNA]</scope>
    <source>
        <strain evidence="5">JCM 18720</strain>
    </source>
</reference>
<evidence type="ECO:0000259" key="3">
    <source>
        <dbReference type="Pfam" id="PF04608"/>
    </source>
</evidence>
<keyword evidence="1" id="KW-0479">Metal-binding</keyword>
<keyword evidence="1" id="KW-0595">Phospholipid degradation</keyword>
<proteinExistence type="predicted"/>
<keyword evidence="1" id="KW-0460">Magnesium</keyword>
<keyword evidence="2" id="KW-1133">Transmembrane helix</keyword>
<dbReference type="InterPro" id="IPR007686">
    <property type="entry name" value="YutG/PgpA"/>
</dbReference>
<keyword evidence="1" id="KW-1003">Cell membrane</keyword>